<feature type="chain" id="PRO_5010745444" evidence="5">
    <location>
        <begin position="26"/>
        <end position="202"/>
    </location>
</feature>
<dbReference type="PROSITE" id="PS51352">
    <property type="entry name" value="THIOREDOXIN_2"/>
    <property type="match status" value="1"/>
</dbReference>
<evidence type="ECO:0000256" key="4">
    <source>
        <dbReference type="PIRSR" id="PIRSR603782-2"/>
    </source>
</evidence>
<comment type="similarity">
    <text evidence="1">Belongs to the SCO1/2 family.</text>
</comment>
<evidence type="ECO:0000256" key="3">
    <source>
        <dbReference type="PIRSR" id="PIRSR603782-1"/>
    </source>
</evidence>
<dbReference type="PANTHER" id="PTHR12151">
    <property type="entry name" value="ELECTRON TRANSPORT PROTIN SCO1/SENC FAMILY MEMBER"/>
    <property type="match status" value="1"/>
</dbReference>
<dbReference type="Pfam" id="PF02630">
    <property type="entry name" value="SCO1-SenC"/>
    <property type="match status" value="1"/>
</dbReference>
<protein>
    <submittedName>
        <fullName evidence="7">Protein SCO1/2</fullName>
    </submittedName>
</protein>
<feature type="binding site" evidence="3">
    <location>
        <position position="81"/>
    </location>
    <ligand>
        <name>Cu cation</name>
        <dbReference type="ChEBI" id="CHEBI:23378"/>
    </ligand>
</feature>
<gene>
    <name evidence="7" type="ORF">SAMN06296008_11030</name>
</gene>
<evidence type="ECO:0000256" key="5">
    <source>
        <dbReference type="SAM" id="SignalP"/>
    </source>
</evidence>
<keyword evidence="2 3" id="KW-0186">Copper</keyword>
<feature type="binding site" evidence="3">
    <location>
        <position position="77"/>
    </location>
    <ligand>
        <name>Cu cation</name>
        <dbReference type="ChEBI" id="CHEBI:23378"/>
    </ligand>
</feature>
<sequence length="202" mass="22899">MFNQTNFIRILRFSIVFCAVSFLTACDFSAKKFFNTDITGASSFNPNFELVDQLGNVRHLSDFKGKVAIIFFGYTQCPDVCPTTLMEIKEVVELLGKDKDKLQVIFITVDPERDTQEVLAQYIPSFDPSFLGLRPATPEALEQVVKGFKIFVRKESTQDGKYYTMSHTSGSYVVDQDGKLRLFIKHNQGAQTLVNDLKQLIN</sequence>
<dbReference type="CDD" id="cd02968">
    <property type="entry name" value="SCO"/>
    <property type="match status" value="1"/>
</dbReference>
<evidence type="ECO:0000313" key="7">
    <source>
        <dbReference type="EMBL" id="SMC63123.1"/>
    </source>
</evidence>
<accession>A0A1W2AR27</accession>
<evidence type="ECO:0000256" key="1">
    <source>
        <dbReference type="ARBA" id="ARBA00010996"/>
    </source>
</evidence>
<organism evidence="7 8">
    <name type="scientific">Polynucleobacter kasalickyi</name>
    <dbReference type="NCBI Taxonomy" id="1938817"/>
    <lineage>
        <taxon>Bacteria</taxon>
        <taxon>Pseudomonadati</taxon>
        <taxon>Pseudomonadota</taxon>
        <taxon>Betaproteobacteria</taxon>
        <taxon>Burkholderiales</taxon>
        <taxon>Burkholderiaceae</taxon>
        <taxon>Polynucleobacter</taxon>
    </lineage>
</organism>
<dbReference type="EMBL" id="FWXJ01000010">
    <property type="protein sequence ID" value="SMC63123.1"/>
    <property type="molecule type" value="Genomic_DNA"/>
</dbReference>
<keyword evidence="3" id="KW-0479">Metal-binding</keyword>
<feature type="disulfide bond" description="Redox-active" evidence="4">
    <location>
        <begin position="77"/>
        <end position="81"/>
    </location>
</feature>
<dbReference type="FunFam" id="3.40.30.10:FF:000013">
    <property type="entry name" value="Blast:Protein SCO1 homolog, mitochondrial"/>
    <property type="match status" value="1"/>
</dbReference>
<evidence type="ECO:0000313" key="8">
    <source>
        <dbReference type="Proteomes" id="UP000192708"/>
    </source>
</evidence>
<evidence type="ECO:0000259" key="6">
    <source>
        <dbReference type="PROSITE" id="PS51352"/>
    </source>
</evidence>
<dbReference type="GO" id="GO:0046872">
    <property type="term" value="F:metal ion binding"/>
    <property type="evidence" value="ECO:0007669"/>
    <property type="project" value="UniProtKB-KW"/>
</dbReference>
<dbReference type="InterPro" id="IPR013766">
    <property type="entry name" value="Thioredoxin_domain"/>
</dbReference>
<keyword evidence="8" id="KW-1185">Reference proteome</keyword>
<keyword evidence="5" id="KW-0732">Signal</keyword>
<dbReference type="STRING" id="1938817.SAMN06296008_11030"/>
<dbReference type="RefSeq" id="WP_084283946.1">
    <property type="nucleotide sequence ID" value="NZ_FWXJ01000010.1"/>
</dbReference>
<dbReference type="AlphaFoldDB" id="A0A1W2AR27"/>
<dbReference type="OrthoDB" id="9790194at2"/>
<feature type="signal peptide" evidence="5">
    <location>
        <begin position="1"/>
        <end position="25"/>
    </location>
</feature>
<feature type="binding site" evidence="3">
    <location>
        <position position="167"/>
    </location>
    <ligand>
        <name>Cu cation</name>
        <dbReference type="ChEBI" id="CHEBI:23378"/>
    </ligand>
</feature>
<dbReference type="InterPro" id="IPR003782">
    <property type="entry name" value="SCO1/SenC"/>
</dbReference>
<dbReference type="Gene3D" id="3.40.30.10">
    <property type="entry name" value="Glutaredoxin"/>
    <property type="match status" value="1"/>
</dbReference>
<evidence type="ECO:0000256" key="2">
    <source>
        <dbReference type="ARBA" id="ARBA00023008"/>
    </source>
</evidence>
<dbReference type="SUPFAM" id="SSF52833">
    <property type="entry name" value="Thioredoxin-like"/>
    <property type="match status" value="1"/>
</dbReference>
<feature type="domain" description="Thioredoxin" evidence="6">
    <location>
        <begin position="39"/>
        <end position="202"/>
    </location>
</feature>
<keyword evidence="4" id="KW-1015">Disulfide bond</keyword>
<dbReference type="InterPro" id="IPR036249">
    <property type="entry name" value="Thioredoxin-like_sf"/>
</dbReference>
<dbReference type="Proteomes" id="UP000192708">
    <property type="component" value="Unassembled WGS sequence"/>
</dbReference>
<proteinExistence type="inferred from homology"/>
<dbReference type="PANTHER" id="PTHR12151:SF25">
    <property type="entry name" value="LINALOOL DEHYDRATASE_ISOMERASE DOMAIN-CONTAINING PROTEIN"/>
    <property type="match status" value="1"/>
</dbReference>
<reference evidence="7 8" key="1">
    <citation type="submission" date="2017-04" db="EMBL/GenBank/DDBJ databases">
        <authorList>
            <person name="Afonso C.L."/>
            <person name="Miller P.J."/>
            <person name="Scott M.A."/>
            <person name="Spackman E."/>
            <person name="Goraichik I."/>
            <person name="Dimitrov K.M."/>
            <person name="Suarez D.L."/>
            <person name="Swayne D.E."/>
        </authorList>
    </citation>
    <scope>NUCLEOTIDE SEQUENCE [LARGE SCALE GENOMIC DNA]</scope>
    <source>
        <strain evidence="7 8">VK13</strain>
    </source>
</reference>
<name>A0A1W2AR27_9BURK</name>